<dbReference type="AlphaFoldDB" id="A0A8S9RLZ0"/>
<sequence>MQLKSETLSQKRDTCLERLIQLKKLLLRMMLLLDPSDASPCPNMQNSTAT</sequence>
<organism evidence="1 2">
    <name type="scientific">Brassica cretica</name>
    <name type="common">Mustard</name>
    <dbReference type="NCBI Taxonomy" id="69181"/>
    <lineage>
        <taxon>Eukaryota</taxon>
        <taxon>Viridiplantae</taxon>
        <taxon>Streptophyta</taxon>
        <taxon>Embryophyta</taxon>
        <taxon>Tracheophyta</taxon>
        <taxon>Spermatophyta</taxon>
        <taxon>Magnoliopsida</taxon>
        <taxon>eudicotyledons</taxon>
        <taxon>Gunneridae</taxon>
        <taxon>Pentapetalae</taxon>
        <taxon>rosids</taxon>
        <taxon>malvids</taxon>
        <taxon>Brassicales</taxon>
        <taxon>Brassicaceae</taxon>
        <taxon>Brassiceae</taxon>
        <taxon>Brassica</taxon>
    </lineage>
</organism>
<reference evidence="1" key="1">
    <citation type="submission" date="2019-12" db="EMBL/GenBank/DDBJ databases">
        <title>Genome sequencing and annotation of Brassica cretica.</title>
        <authorList>
            <person name="Studholme D.J."/>
            <person name="Sarris P."/>
        </authorList>
    </citation>
    <scope>NUCLEOTIDE SEQUENCE</scope>
    <source>
        <strain evidence="1">PFS-109/04</strain>
        <tissue evidence="1">Leaf</tissue>
    </source>
</reference>
<gene>
    <name evidence="1" type="ORF">F2Q69_00062072</name>
</gene>
<proteinExistence type="predicted"/>
<dbReference type="EMBL" id="QGKX02000095">
    <property type="protein sequence ID" value="KAF3573342.1"/>
    <property type="molecule type" value="Genomic_DNA"/>
</dbReference>
<accession>A0A8S9RLZ0</accession>
<name>A0A8S9RLZ0_BRACR</name>
<protein>
    <submittedName>
        <fullName evidence="1">Uncharacterized protein</fullName>
    </submittedName>
</protein>
<comment type="caution">
    <text evidence="1">The sequence shown here is derived from an EMBL/GenBank/DDBJ whole genome shotgun (WGS) entry which is preliminary data.</text>
</comment>
<evidence type="ECO:0000313" key="2">
    <source>
        <dbReference type="Proteomes" id="UP000712600"/>
    </source>
</evidence>
<evidence type="ECO:0000313" key="1">
    <source>
        <dbReference type="EMBL" id="KAF3573342.1"/>
    </source>
</evidence>
<dbReference type="Proteomes" id="UP000712600">
    <property type="component" value="Unassembled WGS sequence"/>
</dbReference>